<reference evidence="2" key="1">
    <citation type="submission" date="2022-11" db="EMBL/GenBank/DDBJ databases">
        <title>WGS of Natronobacillus azotifigens 24KS-1, an anaerobic diazotrophic haloalkaliphile from soda-rich habitats.</title>
        <authorList>
            <person name="Sorokin D.Y."/>
            <person name="Merkel A.Y."/>
        </authorList>
    </citation>
    <scope>NUCLEOTIDE SEQUENCE</scope>
    <source>
        <strain evidence="2">24KS-1</strain>
    </source>
</reference>
<feature type="transmembrane region" description="Helical" evidence="1">
    <location>
        <begin position="276"/>
        <end position="299"/>
    </location>
</feature>
<dbReference type="EMBL" id="JAPRAT010000005">
    <property type="protein sequence ID" value="MCZ0702368.1"/>
    <property type="molecule type" value="Genomic_DNA"/>
</dbReference>
<feature type="transmembrane region" description="Helical" evidence="1">
    <location>
        <begin position="159"/>
        <end position="176"/>
    </location>
</feature>
<evidence type="ECO:0000256" key="1">
    <source>
        <dbReference type="SAM" id="Phobius"/>
    </source>
</evidence>
<feature type="transmembrane region" description="Helical" evidence="1">
    <location>
        <begin position="403"/>
        <end position="425"/>
    </location>
</feature>
<name>A0A9J6R9Q0_9BACI</name>
<feature type="transmembrane region" description="Helical" evidence="1">
    <location>
        <begin position="365"/>
        <end position="382"/>
    </location>
</feature>
<sequence length="513" mass="55247">MGDLIQQVESLQLLNHFLLTLFLLVPMILVARTVVAGTRYSPILIIVIFGLAMGFVLETSGLAEPGLGQFPVIDLISRTTNIALIVTFFVGGQEIRRIFGNKEGKTKDLLVPSEEEAVLGTKRTQLVLIVRSVFILLGIEAVVRLITGQGGALSNYYPILAYLGLVGAVILIDSKATITQKPLYIRKGVLEIIVIIGISLVAFHLAEFIGEYIALPSIFFAMVIATVLGMLLYSYVFGPTIKALLFAGIPVVLAGTFLVGGSRISEVFSMEGANAVLGYGFFGQVFWMFGGMALLMFFANTASVRNLAPGMAGALSHTGLTGACTAGDLGTKAADRAPMLVNIPFAMHIFVFSILAVSADQEKLFMWPSVVMMLLGFVLLVLGLRNLRSAKGNATDRFEIKSLLQFGFGWQLIAIFGGMILLSINPMSVEFSAMAKASAISHFGLFAAIQNGMFGAEAAGLITFTFSMTFLVHPFVFFMFGRAMENNEEMPKLPVYILAVIGLVGILASVLFL</sequence>
<keyword evidence="1" id="KW-0472">Membrane</keyword>
<organism evidence="2 3">
    <name type="scientific">Natronobacillus azotifigens</name>
    <dbReference type="NCBI Taxonomy" id="472978"/>
    <lineage>
        <taxon>Bacteria</taxon>
        <taxon>Bacillati</taxon>
        <taxon>Bacillota</taxon>
        <taxon>Bacilli</taxon>
        <taxon>Bacillales</taxon>
        <taxon>Bacillaceae</taxon>
        <taxon>Natronobacillus</taxon>
    </lineage>
</organism>
<keyword evidence="1" id="KW-1133">Transmembrane helix</keyword>
<feature type="transmembrane region" description="Helical" evidence="1">
    <location>
        <begin position="43"/>
        <end position="63"/>
    </location>
</feature>
<feature type="transmembrane region" description="Helical" evidence="1">
    <location>
        <begin position="212"/>
        <end position="236"/>
    </location>
</feature>
<evidence type="ECO:0000313" key="3">
    <source>
        <dbReference type="Proteomes" id="UP001084197"/>
    </source>
</evidence>
<feature type="transmembrane region" description="Helical" evidence="1">
    <location>
        <begin position="461"/>
        <end position="481"/>
    </location>
</feature>
<accession>A0A9J6R9Q0</accession>
<dbReference type="RefSeq" id="WP_268779136.1">
    <property type="nucleotide sequence ID" value="NZ_JAPRAT010000005.1"/>
</dbReference>
<protein>
    <submittedName>
        <fullName evidence="2">Uncharacterized protein</fullName>
    </submittedName>
</protein>
<feature type="transmembrane region" description="Helical" evidence="1">
    <location>
        <begin position="13"/>
        <end position="31"/>
    </location>
</feature>
<evidence type="ECO:0000313" key="2">
    <source>
        <dbReference type="EMBL" id="MCZ0702368.1"/>
    </source>
</evidence>
<gene>
    <name evidence="2" type="ORF">OWO01_03965</name>
</gene>
<feature type="transmembrane region" description="Helical" evidence="1">
    <location>
        <begin position="243"/>
        <end position="264"/>
    </location>
</feature>
<feature type="transmembrane region" description="Helical" evidence="1">
    <location>
        <begin position="339"/>
        <end position="359"/>
    </location>
</feature>
<dbReference type="AlphaFoldDB" id="A0A9J6R9Q0"/>
<keyword evidence="3" id="KW-1185">Reference proteome</keyword>
<proteinExistence type="predicted"/>
<comment type="caution">
    <text evidence="2">The sequence shown here is derived from an EMBL/GenBank/DDBJ whole genome shotgun (WGS) entry which is preliminary data.</text>
</comment>
<feature type="transmembrane region" description="Helical" evidence="1">
    <location>
        <begin position="493"/>
        <end position="512"/>
    </location>
</feature>
<dbReference type="Proteomes" id="UP001084197">
    <property type="component" value="Unassembled WGS sequence"/>
</dbReference>
<feature type="transmembrane region" description="Helical" evidence="1">
    <location>
        <begin position="75"/>
        <end position="92"/>
    </location>
</feature>
<keyword evidence="1" id="KW-0812">Transmembrane</keyword>
<feature type="transmembrane region" description="Helical" evidence="1">
    <location>
        <begin position="188"/>
        <end position="206"/>
    </location>
</feature>
<feature type="transmembrane region" description="Helical" evidence="1">
    <location>
        <begin position="126"/>
        <end position="147"/>
    </location>
</feature>